<name>A0A0E9Q4L3_ANGAN</name>
<organism evidence="1">
    <name type="scientific">Anguilla anguilla</name>
    <name type="common">European freshwater eel</name>
    <name type="synonym">Muraena anguilla</name>
    <dbReference type="NCBI Taxonomy" id="7936"/>
    <lineage>
        <taxon>Eukaryota</taxon>
        <taxon>Metazoa</taxon>
        <taxon>Chordata</taxon>
        <taxon>Craniata</taxon>
        <taxon>Vertebrata</taxon>
        <taxon>Euteleostomi</taxon>
        <taxon>Actinopterygii</taxon>
        <taxon>Neopterygii</taxon>
        <taxon>Teleostei</taxon>
        <taxon>Anguilliformes</taxon>
        <taxon>Anguillidae</taxon>
        <taxon>Anguilla</taxon>
    </lineage>
</organism>
<evidence type="ECO:0000313" key="1">
    <source>
        <dbReference type="EMBL" id="JAH11462.1"/>
    </source>
</evidence>
<reference evidence="1" key="2">
    <citation type="journal article" date="2015" name="Fish Shellfish Immunol.">
        <title>Early steps in the European eel (Anguilla anguilla)-Vibrio vulnificus interaction in the gills: Role of the RtxA13 toxin.</title>
        <authorList>
            <person name="Callol A."/>
            <person name="Pajuelo D."/>
            <person name="Ebbesson L."/>
            <person name="Teles M."/>
            <person name="MacKenzie S."/>
            <person name="Amaro C."/>
        </authorList>
    </citation>
    <scope>NUCLEOTIDE SEQUENCE</scope>
</reference>
<proteinExistence type="predicted"/>
<dbReference type="AlphaFoldDB" id="A0A0E9Q4L3"/>
<reference evidence="1" key="1">
    <citation type="submission" date="2014-11" db="EMBL/GenBank/DDBJ databases">
        <authorList>
            <person name="Amaro Gonzalez C."/>
        </authorList>
    </citation>
    <scope>NUCLEOTIDE SEQUENCE</scope>
</reference>
<protein>
    <submittedName>
        <fullName evidence="1">Uncharacterized protein</fullName>
    </submittedName>
</protein>
<sequence>MCMFNDPGLLYFFCILDFVKQFVLEVYHYILWSYSNDPRKLDLYLFFTINVKFSLKVLK</sequence>
<dbReference type="EMBL" id="GBXM01097115">
    <property type="protein sequence ID" value="JAH11462.1"/>
    <property type="molecule type" value="Transcribed_RNA"/>
</dbReference>
<accession>A0A0E9Q4L3</accession>